<dbReference type="Pfam" id="PF08647">
    <property type="entry name" value="BRE1"/>
    <property type="match status" value="1"/>
</dbReference>
<feature type="coiled-coil region" evidence="1">
    <location>
        <begin position="1030"/>
        <end position="1078"/>
    </location>
</feature>
<keyword evidence="3" id="KW-1185">Reference proteome</keyword>
<reference evidence="4" key="1">
    <citation type="submission" date="2025-08" db="UniProtKB">
        <authorList>
            <consortium name="RefSeq"/>
        </authorList>
    </citation>
    <scope>IDENTIFICATION</scope>
</reference>
<dbReference type="InterPro" id="IPR037386">
    <property type="entry name" value="CCDC40"/>
</dbReference>
<dbReference type="Proteomes" id="UP000694915">
    <property type="component" value="Chromosome 7"/>
</dbReference>
<feature type="region of interest" description="Disordered" evidence="2">
    <location>
        <begin position="373"/>
        <end position="397"/>
    </location>
</feature>
<proteinExistence type="predicted"/>
<name>A0ABM1AJL1_MICOH</name>
<dbReference type="GeneID" id="101996403"/>
<feature type="coiled-coil region" evidence="1">
    <location>
        <begin position="678"/>
        <end position="719"/>
    </location>
</feature>
<dbReference type="RefSeq" id="XP_013203103.1">
    <property type="nucleotide sequence ID" value="XM_013347649.2"/>
</dbReference>
<protein>
    <submittedName>
        <fullName evidence="4">Coiled-coil domain-containing protein 40 isoform X1</fullName>
    </submittedName>
</protein>
<dbReference type="PANTHER" id="PTHR16275">
    <property type="entry name" value="COILED-COIL DOMAIN-CONTAINING PROTEIN 40"/>
    <property type="match status" value="1"/>
</dbReference>
<organism evidence="3 4">
    <name type="scientific">Microtus ochrogaster</name>
    <name type="common">Prairie vole</name>
    <dbReference type="NCBI Taxonomy" id="79684"/>
    <lineage>
        <taxon>Eukaryota</taxon>
        <taxon>Metazoa</taxon>
        <taxon>Chordata</taxon>
        <taxon>Craniata</taxon>
        <taxon>Vertebrata</taxon>
        <taxon>Euteleostomi</taxon>
        <taxon>Mammalia</taxon>
        <taxon>Eutheria</taxon>
        <taxon>Euarchontoglires</taxon>
        <taxon>Glires</taxon>
        <taxon>Rodentia</taxon>
        <taxon>Myomorpha</taxon>
        <taxon>Muroidea</taxon>
        <taxon>Cricetidae</taxon>
        <taxon>Arvicolinae</taxon>
        <taxon>Microtus</taxon>
    </lineage>
</organism>
<evidence type="ECO:0000313" key="3">
    <source>
        <dbReference type="Proteomes" id="UP000694915"/>
    </source>
</evidence>
<feature type="compositionally biased region" description="Acidic residues" evidence="2">
    <location>
        <begin position="85"/>
        <end position="103"/>
    </location>
</feature>
<feature type="coiled-coil region" evidence="1">
    <location>
        <begin position="1188"/>
        <end position="1222"/>
    </location>
</feature>
<feature type="coiled-coil region" evidence="1">
    <location>
        <begin position="846"/>
        <end position="873"/>
    </location>
</feature>
<feature type="compositionally biased region" description="Basic and acidic residues" evidence="2">
    <location>
        <begin position="1"/>
        <end position="15"/>
    </location>
</feature>
<feature type="compositionally biased region" description="Polar residues" evidence="2">
    <location>
        <begin position="373"/>
        <end position="382"/>
    </location>
</feature>
<feature type="region of interest" description="Disordered" evidence="2">
    <location>
        <begin position="245"/>
        <end position="274"/>
    </location>
</feature>
<feature type="coiled-coil region" evidence="1">
    <location>
        <begin position="942"/>
        <end position="997"/>
    </location>
</feature>
<dbReference type="PANTHER" id="PTHR16275:SF8">
    <property type="entry name" value="COILED-COIL DOMAIN-CONTAINING PROTEIN 40"/>
    <property type="match status" value="1"/>
</dbReference>
<feature type="region of interest" description="Disordered" evidence="2">
    <location>
        <begin position="1"/>
        <end position="119"/>
    </location>
</feature>
<gene>
    <name evidence="4" type="primary">Ccdc40</name>
</gene>
<feature type="region of interest" description="Disordered" evidence="2">
    <location>
        <begin position="337"/>
        <end position="357"/>
    </location>
</feature>
<evidence type="ECO:0000256" key="1">
    <source>
        <dbReference type="SAM" id="Coils"/>
    </source>
</evidence>
<sequence length="1300" mass="148011">MAEREDKADGSHLEGEQASAEEDKEQQHAEGREASPPMENNGQETDEDRDAPKGPEEDTGTEGEGGLKDESGDDETVSAEREAIPEGEGEPIGEGAPDTEVEYAGETTPEPGLESSGEKVAEVDLEAIGEAILDTQLKSLGDAIPKIEVETTGDATPEPGLESSFENIAEVDTDAIREAFLKVNLEPIGDAIPEMEVESPGDATPEPGLESSFENIAEAEVEAIGEAILKVNLESIGDAIPEMELESAGEASPQGAAESTEDAAPAGGLDISGKEASEGYTFSELDEFSGRLSSAEFTFSDISPWEITEEEANAAYLYQRTRLEDTSQPGFGVYETVEPREERRPSPAAAPQRPFPMGARHRFRLSIMGSLTSSDIDFQPNTEEVPGQESAQPRPREETQIQFLDHVQPLSPEEEALVERAASEGSEEADDESAQLVVLDPDHPLMIRFQEALKSYLNRQIDKMKLDIQELDVATKQARVQRQELGVNLYGVQQHLARLQMQLEKSHDRHSLAASERRRREEELQTTRALYNKTCMTANEERRRLAALQTEMESLALHLFYMQNIDQDVRDDIRVMKQVVKKTETEKMRAEIEKKKQDLFVDQLTERAHQLEENISLFEAQYLSQAEDTRILRKAVSEATTEIDTIVVEKKRILQQWTTSLVGMKHRNEAYRTVLDALRECEHQVKSIDGEIEAYKRSIMKEEEKNENLARFLNRSETEAMLVQKMTTQCLSKQEALQSEFNTYQLALQDTEEMLNKSSLEHSAVLSELQAARQAVHQEQELRQKMDVSIMDKLQEHGTSSKMTKYFQQLLRKLQKENTNLVTHLSKLDGDIAQATLDITNTSCKVDMHKKTLAELDKEVKRLNDLITNSESEIVRRTILIERKQSLINFFNKQLEQIVSVLGGEEAGPLELEIKRLSKLTEEHNTGVAEAQMKWLRLQQELVQVTHEREEQMVSLDQLKKEMHIMEQKKLRIENKIEQEKKEQKEVHRHMKDLNNDLTKLNMLMDKNRCDSEQLQQSNLVAETEFVRTLKDAERETIQMEEKLTQLREEKTTLLNSLVEAEHQIMLWEKKIQLAKEMRASVDSDTGQTEIRAMKAEIHRMKVKHGQLLKQQERMIQDMELAVSRRETIVVQAEGQSKIDKKTITRTDFHYQQNELRKKIRDTHKATEECIKTISELEESQKLLSSSLQEKQQSLSDMQGDIDVLEDEINKLTALKRQNLLEIVALQTRAKYLQAAVEGKYVLLHRSSKSLLMERKRLDVRLAQFNAVLSQVQEDYPQYQEVLRKIQQKIVSKLEPREPS</sequence>
<accession>A0ABM1AJL1</accession>
<keyword evidence="1" id="KW-0175">Coiled coil</keyword>
<feature type="coiled-coil region" evidence="1">
    <location>
        <begin position="538"/>
        <end position="621"/>
    </location>
</feature>
<evidence type="ECO:0000313" key="4">
    <source>
        <dbReference type="RefSeq" id="XP_013203103.1"/>
    </source>
</evidence>
<feature type="compositionally biased region" description="Low complexity" evidence="2">
    <location>
        <begin position="346"/>
        <end position="356"/>
    </location>
</feature>
<evidence type="ECO:0000256" key="2">
    <source>
        <dbReference type="SAM" id="MobiDB-lite"/>
    </source>
</evidence>